<sequence length="182" mass="21278">MKQVLLPNHTYLINDKRVREVQVDIITFAERKDYEKALGGLQYSKYPYRKVRTVVPVKNGEFNVSIARDKRTLCFADVELIQNLSNVSNTLSFLVITRDSEKHIDTVLDQANKFRPTEIVVCINDKTSDKTEEVVRDYTNKVFLLKFNKPFVEDVLDEAYRKCSCDWIFRLDDDELVSTNIM</sequence>
<evidence type="ECO:0000259" key="1">
    <source>
        <dbReference type="Pfam" id="PF00535"/>
    </source>
</evidence>
<dbReference type="Pfam" id="PF00535">
    <property type="entry name" value="Glycos_transf_2"/>
    <property type="match status" value="1"/>
</dbReference>
<comment type="caution">
    <text evidence="2">The sequence shown here is derived from an EMBL/GenBank/DDBJ whole genome shotgun (WGS) entry which is preliminary data.</text>
</comment>
<dbReference type="EMBL" id="BARU01003337">
    <property type="protein sequence ID" value="GAH22825.1"/>
    <property type="molecule type" value="Genomic_DNA"/>
</dbReference>
<dbReference type="Gene3D" id="3.90.550.10">
    <property type="entry name" value="Spore Coat Polysaccharide Biosynthesis Protein SpsA, Chain A"/>
    <property type="match status" value="1"/>
</dbReference>
<dbReference type="InterPro" id="IPR029044">
    <property type="entry name" value="Nucleotide-diphossugar_trans"/>
</dbReference>
<gene>
    <name evidence="2" type="ORF">S03H2_07289</name>
</gene>
<accession>X1ER72</accession>
<evidence type="ECO:0000313" key="2">
    <source>
        <dbReference type="EMBL" id="GAH22825.1"/>
    </source>
</evidence>
<dbReference type="AlphaFoldDB" id="X1ER72"/>
<organism evidence="2">
    <name type="scientific">marine sediment metagenome</name>
    <dbReference type="NCBI Taxonomy" id="412755"/>
    <lineage>
        <taxon>unclassified sequences</taxon>
        <taxon>metagenomes</taxon>
        <taxon>ecological metagenomes</taxon>
    </lineage>
</organism>
<reference evidence="2" key="1">
    <citation type="journal article" date="2014" name="Front. Microbiol.">
        <title>High frequency of phylogenetically diverse reductive dehalogenase-homologous genes in deep subseafloor sedimentary metagenomes.</title>
        <authorList>
            <person name="Kawai M."/>
            <person name="Futagami T."/>
            <person name="Toyoda A."/>
            <person name="Takaki Y."/>
            <person name="Nishi S."/>
            <person name="Hori S."/>
            <person name="Arai W."/>
            <person name="Tsubouchi T."/>
            <person name="Morono Y."/>
            <person name="Uchiyama I."/>
            <person name="Ito T."/>
            <person name="Fujiyama A."/>
            <person name="Inagaki F."/>
            <person name="Takami H."/>
        </authorList>
    </citation>
    <scope>NUCLEOTIDE SEQUENCE</scope>
    <source>
        <strain evidence="2">Expedition CK06-06</strain>
    </source>
</reference>
<dbReference type="SUPFAM" id="SSF53448">
    <property type="entry name" value="Nucleotide-diphospho-sugar transferases"/>
    <property type="match status" value="1"/>
</dbReference>
<feature type="domain" description="Glycosyltransferase 2-like" evidence="1">
    <location>
        <begin position="101"/>
        <end position="178"/>
    </location>
</feature>
<protein>
    <recommendedName>
        <fullName evidence="1">Glycosyltransferase 2-like domain-containing protein</fullName>
    </recommendedName>
</protein>
<dbReference type="InterPro" id="IPR001173">
    <property type="entry name" value="Glyco_trans_2-like"/>
</dbReference>
<name>X1ER72_9ZZZZ</name>
<feature type="non-terminal residue" evidence="2">
    <location>
        <position position="182"/>
    </location>
</feature>
<proteinExistence type="predicted"/>